<gene>
    <name evidence="1" type="ORF">g.5238</name>
</gene>
<protein>
    <submittedName>
        <fullName evidence="1">Uncharacterized protein</fullName>
    </submittedName>
</protein>
<organism evidence="1">
    <name type="scientific">Lygus hesperus</name>
    <name type="common">Western plant bug</name>
    <dbReference type="NCBI Taxonomy" id="30085"/>
    <lineage>
        <taxon>Eukaryota</taxon>
        <taxon>Metazoa</taxon>
        <taxon>Ecdysozoa</taxon>
        <taxon>Arthropoda</taxon>
        <taxon>Hexapoda</taxon>
        <taxon>Insecta</taxon>
        <taxon>Pterygota</taxon>
        <taxon>Neoptera</taxon>
        <taxon>Paraneoptera</taxon>
        <taxon>Hemiptera</taxon>
        <taxon>Heteroptera</taxon>
        <taxon>Panheteroptera</taxon>
        <taxon>Cimicomorpha</taxon>
        <taxon>Miridae</taxon>
        <taxon>Mirini</taxon>
        <taxon>Lygus</taxon>
    </lineage>
</organism>
<reference evidence="1" key="1">
    <citation type="journal article" date="2016" name="Gigascience">
        <title>De novo construction of an expanded transcriptome assembly for the western tarnished plant bug, Lygus hesperus.</title>
        <authorList>
            <person name="Tassone E.E."/>
            <person name="Geib S.M."/>
            <person name="Hall B."/>
            <person name="Fabrick J.A."/>
            <person name="Brent C.S."/>
            <person name="Hull J.J."/>
        </authorList>
    </citation>
    <scope>NUCLEOTIDE SEQUENCE</scope>
</reference>
<accession>A0A146KUA4</accession>
<name>A0A146KUA4_LYGHE</name>
<evidence type="ECO:0000313" key="1">
    <source>
        <dbReference type="EMBL" id="JAP99498.1"/>
    </source>
</evidence>
<proteinExistence type="predicted"/>
<dbReference type="EMBL" id="GDHC01019130">
    <property type="protein sequence ID" value="JAP99498.1"/>
    <property type="molecule type" value="Transcribed_RNA"/>
</dbReference>
<sequence>MWKAVSISTHSAVPCVTPSTESTSSSAASANAAAFSRVLKKDLCPGVSNIVTRVHTSTASLDTVGIIGRIVSIYELITDGAVSTATSFGSKGTACGRMSCVMLPTSVICLGVTGSSSTSIRVVLPWFTPPSTHQTGCFLHTLCGTVVGAVGPFPRDGIYDFVPSFIIYFV</sequence>
<dbReference type="AlphaFoldDB" id="A0A146KUA4"/>